<dbReference type="CDD" id="cd06257">
    <property type="entry name" value="DnaJ"/>
    <property type="match status" value="1"/>
</dbReference>
<evidence type="ECO:0000259" key="3">
    <source>
        <dbReference type="PROSITE" id="PS50076"/>
    </source>
</evidence>
<organism evidence="4 5">
    <name type="scientific">Chytriomyces confervae</name>
    <dbReference type="NCBI Taxonomy" id="246404"/>
    <lineage>
        <taxon>Eukaryota</taxon>
        <taxon>Fungi</taxon>
        <taxon>Fungi incertae sedis</taxon>
        <taxon>Chytridiomycota</taxon>
        <taxon>Chytridiomycota incertae sedis</taxon>
        <taxon>Chytridiomycetes</taxon>
        <taxon>Chytridiales</taxon>
        <taxon>Chytriomycetaceae</taxon>
        <taxon>Chytriomyces</taxon>
    </lineage>
</organism>
<protein>
    <recommendedName>
        <fullName evidence="3">J domain-containing protein</fullName>
    </recommendedName>
</protein>
<dbReference type="InterPro" id="IPR050817">
    <property type="entry name" value="DjlA_DnaK_co-chaperone"/>
</dbReference>
<evidence type="ECO:0000256" key="2">
    <source>
        <dbReference type="SAM" id="Phobius"/>
    </source>
</evidence>
<comment type="caution">
    <text evidence="4">The sequence shown here is derived from an EMBL/GenBank/DDBJ whole genome shotgun (WGS) entry which is preliminary data.</text>
</comment>
<feature type="domain" description="J" evidence="3">
    <location>
        <begin position="38"/>
        <end position="115"/>
    </location>
</feature>
<dbReference type="Proteomes" id="UP000320333">
    <property type="component" value="Unassembled WGS sequence"/>
</dbReference>
<reference evidence="4 5" key="1">
    <citation type="journal article" date="2019" name="Sci. Rep.">
        <title>Comparative genomics of chytrid fungi reveal insights into the obligate biotrophic and pathogenic lifestyle of Synchytrium endobioticum.</title>
        <authorList>
            <person name="van de Vossenberg B.T.L.H."/>
            <person name="Warris S."/>
            <person name="Nguyen H.D.T."/>
            <person name="van Gent-Pelzer M.P.E."/>
            <person name="Joly D.L."/>
            <person name="van de Geest H.C."/>
            <person name="Bonants P.J.M."/>
            <person name="Smith D.S."/>
            <person name="Levesque C.A."/>
            <person name="van der Lee T.A.J."/>
        </authorList>
    </citation>
    <scope>NUCLEOTIDE SEQUENCE [LARGE SCALE GENOMIC DNA]</scope>
    <source>
        <strain evidence="4 5">CBS 675.73</strain>
    </source>
</reference>
<dbReference type="Pfam" id="PF00226">
    <property type="entry name" value="DnaJ"/>
    <property type="match status" value="1"/>
</dbReference>
<gene>
    <name evidence="4" type="ORF">CcCBS67573_g03537</name>
</gene>
<dbReference type="EMBL" id="QEAP01000091">
    <property type="protein sequence ID" value="TPX75182.1"/>
    <property type="molecule type" value="Genomic_DNA"/>
</dbReference>
<dbReference type="InterPro" id="IPR036869">
    <property type="entry name" value="J_dom_sf"/>
</dbReference>
<sequence length="240" mass="27457">MFRTVLVDTRNRIHNCHWNPTSSRLTFSTCTPSRAKFCPYKTLSVTSTADINAIKKAYYAKVFQLHPDRLAAQPGGAPKPGTPEHARKTAEFIQTVKSFELLSDEKRRREYDLDSARGDTARYASEAQGKSYEASGPRPNYNWDPRYENPFGKMGEDGKYEYTPGGAYDRYYGPMNTGPIYMANWKMALLVVAVGGAISMTIFQVNLKRLRKRLEDRETESDLWENYIKEETAKVRSRPI</sequence>
<feature type="transmembrane region" description="Helical" evidence="2">
    <location>
        <begin position="185"/>
        <end position="207"/>
    </location>
</feature>
<evidence type="ECO:0000313" key="5">
    <source>
        <dbReference type="Proteomes" id="UP000320333"/>
    </source>
</evidence>
<dbReference type="PROSITE" id="PS50076">
    <property type="entry name" value="DNAJ_2"/>
    <property type="match status" value="1"/>
</dbReference>
<dbReference type="OrthoDB" id="10250354at2759"/>
<name>A0A507FGC1_9FUNG</name>
<dbReference type="InterPro" id="IPR001623">
    <property type="entry name" value="DnaJ_domain"/>
</dbReference>
<dbReference type="SMART" id="SM00271">
    <property type="entry name" value="DnaJ"/>
    <property type="match status" value="1"/>
</dbReference>
<dbReference type="PRINTS" id="PR00625">
    <property type="entry name" value="JDOMAIN"/>
</dbReference>
<dbReference type="PANTHER" id="PTHR24074">
    <property type="entry name" value="CO-CHAPERONE PROTEIN DJLA"/>
    <property type="match status" value="1"/>
</dbReference>
<dbReference type="AlphaFoldDB" id="A0A507FGC1"/>
<evidence type="ECO:0000313" key="4">
    <source>
        <dbReference type="EMBL" id="TPX75182.1"/>
    </source>
</evidence>
<keyword evidence="2" id="KW-0812">Transmembrane</keyword>
<accession>A0A507FGC1</accession>
<dbReference type="Gene3D" id="1.10.287.110">
    <property type="entry name" value="DnaJ domain"/>
    <property type="match status" value="1"/>
</dbReference>
<keyword evidence="2" id="KW-1133">Transmembrane helix</keyword>
<dbReference type="SUPFAM" id="SSF46565">
    <property type="entry name" value="Chaperone J-domain"/>
    <property type="match status" value="1"/>
</dbReference>
<evidence type="ECO:0000256" key="1">
    <source>
        <dbReference type="SAM" id="MobiDB-lite"/>
    </source>
</evidence>
<keyword evidence="5" id="KW-1185">Reference proteome</keyword>
<dbReference type="STRING" id="246404.A0A507FGC1"/>
<feature type="region of interest" description="Disordered" evidence="1">
    <location>
        <begin position="119"/>
        <end position="143"/>
    </location>
</feature>
<keyword evidence="2" id="KW-0472">Membrane</keyword>
<proteinExistence type="predicted"/>